<proteinExistence type="predicted"/>
<dbReference type="AlphaFoldDB" id="A0ABC8J427"/>
<name>A0ABC8J427_ERUVS</name>
<sequence length="135" mass="15422">MLHRKQLGKTDVVFVSLYGNHGFEALRTLVVGSTLSVRIPTTWDNKLYQVCNTSFDGLICLYDLYGPSIVVNPTTRWHRTISPCNYQIASFDRIIQWHASPSPGFGKDKINGTNKPVWLYNSAEIGLKEQKHYYL</sequence>
<protein>
    <submittedName>
        <fullName evidence="1">Uncharacterized protein</fullName>
    </submittedName>
</protein>
<accession>A0ABC8J427</accession>
<organism evidence="1 2">
    <name type="scientific">Eruca vesicaria subsp. sativa</name>
    <name type="common">Garden rocket</name>
    <name type="synonym">Eruca sativa</name>
    <dbReference type="NCBI Taxonomy" id="29727"/>
    <lineage>
        <taxon>Eukaryota</taxon>
        <taxon>Viridiplantae</taxon>
        <taxon>Streptophyta</taxon>
        <taxon>Embryophyta</taxon>
        <taxon>Tracheophyta</taxon>
        <taxon>Spermatophyta</taxon>
        <taxon>Magnoliopsida</taxon>
        <taxon>eudicotyledons</taxon>
        <taxon>Gunneridae</taxon>
        <taxon>Pentapetalae</taxon>
        <taxon>rosids</taxon>
        <taxon>malvids</taxon>
        <taxon>Brassicales</taxon>
        <taxon>Brassicaceae</taxon>
        <taxon>Brassiceae</taxon>
        <taxon>Eruca</taxon>
    </lineage>
</organism>
<evidence type="ECO:0000313" key="2">
    <source>
        <dbReference type="Proteomes" id="UP001642260"/>
    </source>
</evidence>
<dbReference type="EMBL" id="CAKOAT010075600">
    <property type="protein sequence ID" value="CAH8312984.1"/>
    <property type="molecule type" value="Genomic_DNA"/>
</dbReference>
<evidence type="ECO:0000313" key="1">
    <source>
        <dbReference type="EMBL" id="CAH8312984.1"/>
    </source>
</evidence>
<reference evidence="1 2" key="1">
    <citation type="submission" date="2022-03" db="EMBL/GenBank/DDBJ databases">
        <authorList>
            <person name="Macdonald S."/>
            <person name="Ahmed S."/>
            <person name="Newling K."/>
        </authorList>
    </citation>
    <scope>NUCLEOTIDE SEQUENCE [LARGE SCALE GENOMIC DNA]</scope>
</reference>
<comment type="caution">
    <text evidence="1">The sequence shown here is derived from an EMBL/GenBank/DDBJ whole genome shotgun (WGS) entry which is preliminary data.</text>
</comment>
<dbReference type="Proteomes" id="UP001642260">
    <property type="component" value="Unassembled WGS sequence"/>
</dbReference>
<keyword evidence="2" id="KW-1185">Reference proteome</keyword>
<gene>
    <name evidence="1" type="ORF">ERUC_LOCUS6408</name>
</gene>